<gene>
    <name evidence="1" type="ORF">DVH24_026807</name>
</gene>
<dbReference type="Proteomes" id="UP000290289">
    <property type="component" value="Chromosome 4"/>
</dbReference>
<dbReference type="AlphaFoldDB" id="A0A498K4Q4"/>
<keyword evidence="2" id="KW-1185">Reference proteome</keyword>
<protein>
    <submittedName>
        <fullName evidence="1">Uncharacterized protein</fullName>
    </submittedName>
</protein>
<organism evidence="1 2">
    <name type="scientific">Malus domestica</name>
    <name type="common">Apple</name>
    <name type="synonym">Pyrus malus</name>
    <dbReference type="NCBI Taxonomy" id="3750"/>
    <lineage>
        <taxon>Eukaryota</taxon>
        <taxon>Viridiplantae</taxon>
        <taxon>Streptophyta</taxon>
        <taxon>Embryophyta</taxon>
        <taxon>Tracheophyta</taxon>
        <taxon>Spermatophyta</taxon>
        <taxon>Magnoliopsida</taxon>
        <taxon>eudicotyledons</taxon>
        <taxon>Gunneridae</taxon>
        <taxon>Pentapetalae</taxon>
        <taxon>rosids</taxon>
        <taxon>fabids</taxon>
        <taxon>Rosales</taxon>
        <taxon>Rosaceae</taxon>
        <taxon>Amygdaloideae</taxon>
        <taxon>Maleae</taxon>
        <taxon>Malus</taxon>
    </lineage>
</organism>
<proteinExistence type="predicted"/>
<name>A0A498K4Q4_MALDO</name>
<accession>A0A498K4Q4</accession>
<comment type="caution">
    <text evidence="1">The sequence shown here is derived from an EMBL/GenBank/DDBJ whole genome shotgun (WGS) entry which is preliminary data.</text>
</comment>
<sequence>MPPIVDDPIKEDEVAKDFRIVVVGHSNIPVSPIEPILRTPTSKSTENNIEKNMCSVKTISDQFEAPTRDILPNCDTYVLKKVARKCREKNIVLSKTFVGPMFDTDDYERLQNFLNSDYSGKDSSNNARRCRVSNHEQGNHRADGRYNDILTSSQERSKVGIAQWQN</sequence>
<reference evidence="1 2" key="1">
    <citation type="submission" date="2018-10" db="EMBL/GenBank/DDBJ databases">
        <title>A high-quality apple genome assembly.</title>
        <authorList>
            <person name="Hu J."/>
        </authorList>
    </citation>
    <scope>NUCLEOTIDE SEQUENCE [LARGE SCALE GENOMIC DNA]</scope>
    <source>
        <strain evidence="2">cv. HFTH1</strain>
        <tissue evidence="1">Young leaf</tissue>
    </source>
</reference>
<evidence type="ECO:0000313" key="1">
    <source>
        <dbReference type="EMBL" id="RXI02277.1"/>
    </source>
</evidence>
<dbReference type="EMBL" id="RDQH01000330">
    <property type="protein sequence ID" value="RXI02277.1"/>
    <property type="molecule type" value="Genomic_DNA"/>
</dbReference>
<evidence type="ECO:0000313" key="2">
    <source>
        <dbReference type="Proteomes" id="UP000290289"/>
    </source>
</evidence>